<accession>A0ABQ9TSE5</accession>
<dbReference type="Proteomes" id="UP001266305">
    <property type="component" value="Unassembled WGS sequence"/>
</dbReference>
<comment type="caution">
    <text evidence="1">The sequence shown here is derived from an EMBL/GenBank/DDBJ whole genome shotgun (WGS) entry which is preliminary data.</text>
</comment>
<gene>
    <name evidence="1" type="ORF">P7K49_033615</name>
</gene>
<keyword evidence="2" id="KW-1185">Reference proteome</keyword>
<reference evidence="1 2" key="1">
    <citation type="submission" date="2023-05" db="EMBL/GenBank/DDBJ databases">
        <title>B98-5 Cell Line De Novo Hybrid Assembly: An Optical Mapping Approach.</title>
        <authorList>
            <person name="Kananen K."/>
            <person name="Auerbach J.A."/>
            <person name="Kautto E."/>
            <person name="Blachly J.S."/>
        </authorList>
    </citation>
    <scope>NUCLEOTIDE SEQUENCE [LARGE SCALE GENOMIC DNA]</scope>
    <source>
        <strain evidence="1">B95-8</strain>
        <tissue evidence="1">Cell line</tissue>
    </source>
</reference>
<name>A0ABQ9TSE5_SAGOE</name>
<evidence type="ECO:0000313" key="1">
    <source>
        <dbReference type="EMBL" id="KAK2087708.1"/>
    </source>
</evidence>
<protein>
    <submittedName>
        <fullName evidence="1">Uncharacterized protein</fullName>
    </submittedName>
</protein>
<dbReference type="EMBL" id="JASSZA010000019">
    <property type="protein sequence ID" value="KAK2087708.1"/>
    <property type="molecule type" value="Genomic_DNA"/>
</dbReference>
<sequence length="75" mass="8410">MARRQPSKLSVASSRLPARDGWSVGWGLHFLSCVGWEDLQREADDGCPETRVTNAKEQEWVLILLGCGWEEALPL</sequence>
<proteinExistence type="predicted"/>
<evidence type="ECO:0000313" key="2">
    <source>
        <dbReference type="Proteomes" id="UP001266305"/>
    </source>
</evidence>
<organism evidence="1 2">
    <name type="scientific">Saguinus oedipus</name>
    <name type="common">Cotton-top tamarin</name>
    <name type="synonym">Oedipomidas oedipus</name>
    <dbReference type="NCBI Taxonomy" id="9490"/>
    <lineage>
        <taxon>Eukaryota</taxon>
        <taxon>Metazoa</taxon>
        <taxon>Chordata</taxon>
        <taxon>Craniata</taxon>
        <taxon>Vertebrata</taxon>
        <taxon>Euteleostomi</taxon>
        <taxon>Mammalia</taxon>
        <taxon>Eutheria</taxon>
        <taxon>Euarchontoglires</taxon>
        <taxon>Primates</taxon>
        <taxon>Haplorrhini</taxon>
        <taxon>Platyrrhini</taxon>
        <taxon>Cebidae</taxon>
        <taxon>Callitrichinae</taxon>
        <taxon>Saguinus</taxon>
    </lineage>
</organism>